<sequence length="220" mass="24783">MCKKGGFVLIKRFQIIVLKHIQGNVFIYFIVCMFFIIGISSGAFTVKALADNQKQELINYMRSFFQVLSNKSIDASSILKQSLINNLQTAALIWILGITVIGAPLILLLIAIRGLIIGFTVGFLVEQLGFKGILFSFISIFPQNLFIIPSIIVIGVIGIGFSKMIIRNRKNRTYSSNDNTFRQFILYSTINSFISLFIIFGCMIEAYITPVFMKALSKYM</sequence>
<keyword evidence="1" id="KW-1133">Transmembrane helix</keyword>
<keyword evidence="1" id="KW-0472">Membrane</keyword>
<proteinExistence type="predicted"/>
<feature type="transmembrane region" description="Helical" evidence="1">
    <location>
        <begin position="186"/>
        <end position="208"/>
    </location>
</feature>
<protein>
    <submittedName>
        <fullName evidence="2">Stage II sporulation protein M</fullName>
    </submittedName>
</protein>
<gene>
    <name evidence="2" type="primary">spoIIM</name>
    <name evidence="2" type="ORF">FQB35_07350</name>
</gene>
<dbReference type="Proteomes" id="UP000324646">
    <property type="component" value="Chromosome"/>
</dbReference>
<reference evidence="2 3" key="1">
    <citation type="submission" date="2019-07" db="EMBL/GenBank/DDBJ databases">
        <title>Complete genome of Crassaminicella thermophila SY095.</title>
        <authorList>
            <person name="Li X."/>
        </authorList>
    </citation>
    <scope>NUCLEOTIDE SEQUENCE [LARGE SCALE GENOMIC DNA]</scope>
    <source>
        <strain evidence="2 3">SY095</strain>
    </source>
</reference>
<dbReference type="AlphaFoldDB" id="A0A5C0SCA6"/>
<feature type="transmembrane region" description="Helical" evidence="1">
    <location>
        <begin position="91"/>
        <end position="112"/>
    </location>
</feature>
<accession>A0A5C0SCA6</accession>
<feature type="transmembrane region" description="Helical" evidence="1">
    <location>
        <begin position="21"/>
        <end position="44"/>
    </location>
</feature>
<evidence type="ECO:0000313" key="3">
    <source>
        <dbReference type="Proteomes" id="UP000324646"/>
    </source>
</evidence>
<dbReference type="Pfam" id="PF01944">
    <property type="entry name" value="SpoIIM"/>
    <property type="match status" value="1"/>
</dbReference>
<feature type="transmembrane region" description="Helical" evidence="1">
    <location>
        <begin position="119"/>
        <end position="140"/>
    </location>
</feature>
<dbReference type="NCBIfam" id="TIGR02831">
    <property type="entry name" value="spo_II_M"/>
    <property type="match status" value="1"/>
</dbReference>
<evidence type="ECO:0000313" key="2">
    <source>
        <dbReference type="EMBL" id="QEK12203.1"/>
    </source>
</evidence>
<organism evidence="2 3">
    <name type="scientific">Crassaminicella thermophila</name>
    <dbReference type="NCBI Taxonomy" id="2599308"/>
    <lineage>
        <taxon>Bacteria</taxon>
        <taxon>Bacillati</taxon>
        <taxon>Bacillota</taxon>
        <taxon>Clostridia</taxon>
        <taxon>Eubacteriales</taxon>
        <taxon>Clostridiaceae</taxon>
        <taxon>Crassaminicella</taxon>
    </lineage>
</organism>
<dbReference type="PIRSF" id="PIRSF038973">
    <property type="entry name" value="SpoIIM"/>
    <property type="match status" value="1"/>
</dbReference>
<keyword evidence="1" id="KW-0812">Transmembrane</keyword>
<dbReference type="KEGG" id="crs:FQB35_07350"/>
<keyword evidence="3" id="KW-1185">Reference proteome</keyword>
<dbReference type="InterPro" id="IPR014196">
    <property type="entry name" value="SpoIIM"/>
</dbReference>
<dbReference type="OrthoDB" id="1707382at2"/>
<evidence type="ECO:0000256" key="1">
    <source>
        <dbReference type="SAM" id="Phobius"/>
    </source>
</evidence>
<name>A0A5C0SCA6_CRATE</name>
<feature type="transmembrane region" description="Helical" evidence="1">
    <location>
        <begin position="146"/>
        <end position="166"/>
    </location>
</feature>
<dbReference type="EMBL" id="CP042243">
    <property type="protein sequence ID" value="QEK12203.1"/>
    <property type="molecule type" value="Genomic_DNA"/>
</dbReference>
<dbReference type="InterPro" id="IPR002798">
    <property type="entry name" value="SpoIIM-like"/>
</dbReference>